<keyword evidence="1 5" id="KW-0489">Methyltransferase</keyword>
<keyword evidence="2 5" id="KW-0808">Transferase</keyword>
<accession>A0A1L7XYU7</accession>
<reference evidence="5 6" key="1">
    <citation type="submission" date="2016-03" db="EMBL/GenBank/DDBJ databases">
        <authorList>
            <person name="Ploux O."/>
        </authorList>
    </citation>
    <scope>NUCLEOTIDE SEQUENCE [LARGE SCALE GENOMIC DNA]</scope>
    <source>
        <strain evidence="5 6">UAMH 11012</strain>
    </source>
</reference>
<keyword evidence="3" id="KW-0949">S-adenosyl-L-methionine</keyword>
<dbReference type="OrthoDB" id="1606438at2759"/>
<dbReference type="AlphaFoldDB" id="A0A1L7XYU7"/>
<name>A0A1L7XYU7_9HELO</name>
<dbReference type="Gene3D" id="3.40.50.150">
    <property type="entry name" value="Vaccinia Virus protein VP39"/>
    <property type="match status" value="1"/>
</dbReference>
<evidence type="ECO:0000313" key="6">
    <source>
        <dbReference type="Proteomes" id="UP000184330"/>
    </source>
</evidence>
<dbReference type="Gene3D" id="1.10.10.10">
    <property type="entry name" value="Winged helix-like DNA-binding domain superfamily/Winged helix DNA-binding domain"/>
    <property type="match status" value="1"/>
</dbReference>
<evidence type="ECO:0000256" key="1">
    <source>
        <dbReference type="ARBA" id="ARBA00022603"/>
    </source>
</evidence>
<evidence type="ECO:0000313" key="5">
    <source>
        <dbReference type="EMBL" id="CZR70241.1"/>
    </source>
</evidence>
<evidence type="ECO:0000259" key="4">
    <source>
        <dbReference type="Pfam" id="PF00891"/>
    </source>
</evidence>
<organism evidence="5 6">
    <name type="scientific">Phialocephala subalpina</name>
    <dbReference type="NCBI Taxonomy" id="576137"/>
    <lineage>
        <taxon>Eukaryota</taxon>
        <taxon>Fungi</taxon>
        <taxon>Dikarya</taxon>
        <taxon>Ascomycota</taxon>
        <taxon>Pezizomycotina</taxon>
        <taxon>Leotiomycetes</taxon>
        <taxon>Helotiales</taxon>
        <taxon>Mollisiaceae</taxon>
        <taxon>Phialocephala</taxon>
        <taxon>Phialocephala fortinii species complex</taxon>
    </lineage>
</organism>
<feature type="domain" description="O-methyltransferase C-terminal" evidence="4">
    <location>
        <begin position="173"/>
        <end position="373"/>
    </location>
</feature>
<evidence type="ECO:0000256" key="3">
    <source>
        <dbReference type="ARBA" id="ARBA00022691"/>
    </source>
</evidence>
<dbReference type="InterPro" id="IPR036388">
    <property type="entry name" value="WH-like_DNA-bd_sf"/>
</dbReference>
<dbReference type="GO" id="GO:0032259">
    <property type="term" value="P:methylation"/>
    <property type="evidence" value="ECO:0007669"/>
    <property type="project" value="UniProtKB-KW"/>
</dbReference>
<dbReference type="SUPFAM" id="SSF46785">
    <property type="entry name" value="Winged helix' DNA-binding domain"/>
    <property type="match status" value="1"/>
</dbReference>
<evidence type="ECO:0000256" key="2">
    <source>
        <dbReference type="ARBA" id="ARBA00022679"/>
    </source>
</evidence>
<dbReference type="PANTHER" id="PTHR43712:SF16">
    <property type="entry name" value="O-METHYLTRANSFERASE ELCB"/>
    <property type="match status" value="1"/>
</dbReference>
<dbReference type="InterPro" id="IPR029063">
    <property type="entry name" value="SAM-dependent_MTases_sf"/>
</dbReference>
<sequence>MSPSKLVALAAAVREALATPQSLVASSPDEQEARLDLIDLIPELDAALVGDVAHLRELAWSAVHVLPIAAINRWGLAKLVPLDGDISYTELSEKTGVSESMLKRTLRHAMTSRLFCERDGKVAHSSTSRFLAENLDLAAWVDLHSDITFKSHAHTMDALERWPDSTNRREGGYSLALGRPGETSVYEEVAKDPVRTVNFGRAMQFFSSGEGYEVSSLVEGYPWAKLGKGTVVDVGGANGFASAAISKAFPDLTLVVQDIRIIEDIKVDYPDTNIKWMVHDYFAPQPVTGADVYLYRFVFHNLYDEKAIDALKAAIPALKPGAKILINDGSLSEPGKARWRDERAARGLDILMLSVMSGREREASDWEALFKKADERYKFLTARIAPQSRLWLIEAEWTG</sequence>
<dbReference type="SUPFAM" id="SSF53335">
    <property type="entry name" value="S-adenosyl-L-methionine-dependent methyltransferases"/>
    <property type="match status" value="1"/>
</dbReference>
<keyword evidence="6" id="KW-1185">Reference proteome</keyword>
<dbReference type="PANTHER" id="PTHR43712">
    <property type="entry name" value="PUTATIVE (AFU_ORTHOLOGUE AFUA_4G14580)-RELATED"/>
    <property type="match status" value="1"/>
</dbReference>
<dbReference type="InterPro" id="IPR036390">
    <property type="entry name" value="WH_DNA-bd_sf"/>
</dbReference>
<dbReference type="Pfam" id="PF00891">
    <property type="entry name" value="Methyltransf_2"/>
    <property type="match status" value="1"/>
</dbReference>
<dbReference type="EMBL" id="FJOG01000111">
    <property type="protein sequence ID" value="CZR70241.1"/>
    <property type="molecule type" value="Genomic_DNA"/>
</dbReference>
<dbReference type="PROSITE" id="PS51683">
    <property type="entry name" value="SAM_OMT_II"/>
    <property type="match status" value="1"/>
</dbReference>
<dbReference type="InterPro" id="IPR016461">
    <property type="entry name" value="COMT-like"/>
</dbReference>
<protein>
    <submittedName>
        <fullName evidence="5">Related to sterigmatocystin 7-O-methyltransferase</fullName>
    </submittedName>
</protein>
<proteinExistence type="predicted"/>
<gene>
    <name evidence="5" type="ORF">PAC_20142</name>
</gene>
<dbReference type="GO" id="GO:0008171">
    <property type="term" value="F:O-methyltransferase activity"/>
    <property type="evidence" value="ECO:0007669"/>
    <property type="project" value="InterPro"/>
</dbReference>
<dbReference type="InterPro" id="IPR001077">
    <property type="entry name" value="COMT_C"/>
</dbReference>
<dbReference type="Proteomes" id="UP000184330">
    <property type="component" value="Unassembled WGS sequence"/>
</dbReference>